<evidence type="ECO:0000256" key="1">
    <source>
        <dbReference type="ARBA" id="ARBA00004141"/>
    </source>
</evidence>
<feature type="transmembrane region" description="Helical" evidence="5">
    <location>
        <begin position="391"/>
        <end position="414"/>
    </location>
</feature>
<dbReference type="SUPFAM" id="SSF103473">
    <property type="entry name" value="MFS general substrate transporter"/>
    <property type="match status" value="1"/>
</dbReference>
<feature type="transmembrane region" description="Helical" evidence="5">
    <location>
        <begin position="41"/>
        <end position="65"/>
    </location>
</feature>
<keyword evidence="2 5" id="KW-0812">Transmembrane</keyword>
<evidence type="ECO:0000259" key="6">
    <source>
        <dbReference type="PROSITE" id="PS50850"/>
    </source>
</evidence>
<dbReference type="PANTHER" id="PTHR23121">
    <property type="entry name" value="SODIUM-DEPENDENT GLUCOSE TRANSPORTER 1"/>
    <property type="match status" value="1"/>
</dbReference>
<feature type="transmembrane region" description="Helical" evidence="5">
    <location>
        <begin position="126"/>
        <end position="144"/>
    </location>
</feature>
<dbReference type="Pfam" id="PF07690">
    <property type="entry name" value="MFS_1"/>
    <property type="match status" value="1"/>
</dbReference>
<feature type="transmembrane region" description="Helical" evidence="5">
    <location>
        <begin position="197"/>
        <end position="214"/>
    </location>
</feature>
<feature type="domain" description="Major facilitator superfamily (MFS) profile" evidence="6">
    <location>
        <begin position="39"/>
        <end position="414"/>
    </location>
</feature>
<dbReference type="InterPro" id="IPR036259">
    <property type="entry name" value="MFS_trans_sf"/>
</dbReference>
<keyword evidence="3 5" id="KW-1133">Transmembrane helix</keyword>
<feature type="transmembrane region" description="Helical" evidence="5">
    <location>
        <begin position="297"/>
        <end position="321"/>
    </location>
</feature>
<evidence type="ECO:0000256" key="5">
    <source>
        <dbReference type="SAM" id="Phobius"/>
    </source>
</evidence>
<dbReference type="AlphaFoldDB" id="L8GYI3"/>
<keyword evidence="4 5" id="KW-0472">Membrane</keyword>
<dbReference type="GO" id="GO:0022857">
    <property type="term" value="F:transmembrane transporter activity"/>
    <property type="evidence" value="ECO:0007669"/>
    <property type="project" value="InterPro"/>
</dbReference>
<gene>
    <name evidence="7" type="ORF">ACA1_058070</name>
</gene>
<keyword evidence="8" id="KW-1185">Reference proteome</keyword>
<evidence type="ECO:0000256" key="4">
    <source>
        <dbReference type="ARBA" id="ARBA00023136"/>
    </source>
</evidence>
<evidence type="ECO:0000313" key="8">
    <source>
        <dbReference type="Proteomes" id="UP000011083"/>
    </source>
</evidence>
<feature type="transmembrane region" description="Helical" evidence="5">
    <location>
        <begin position="165"/>
        <end position="185"/>
    </location>
</feature>
<accession>L8GYI3</accession>
<feature type="transmembrane region" description="Helical" evidence="5">
    <location>
        <begin position="104"/>
        <end position="120"/>
    </location>
</feature>
<dbReference type="PANTHER" id="PTHR23121:SF9">
    <property type="entry name" value="SODIUM-DEPENDENT GLUCOSE TRANSPORTER 1"/>
    <property type="match status" value="1"/>
</dbReference>
<dbReference type="OrthoDB" id="18420at2759"/>
<sequence length="470" mass="49576">MARGDLVLDQQVAPALVDYAEPWSAGRVLRILATNKAQTTLCYYGCFLALGLAIAALGPALLALAENTGSSVAEMGYVFTARSVGYLFGSMVGGPLFDRLDGNKLLAVALGLTVVGTALIPVVSDIWLLAALVTLVGLAMGFLDTGGNVSIIRLHGDNVGPYLQAMHFSFGFGAFVAPMVVGWVIDVHQGDPSWAFWAMSIGTAVLPVWLLLLGSAPAKTEEKELKRALVPREKYIVIAAGLFLLVDVGAEVTAGGYLYSYAVLENLATETSAAFLTSVLWGALTIGRLISIPASLYFSAAQILAVLMVGCVGSNLLMAVFSNSSTVLWLGAFLYGLSISSAFPTAMHLAEGYVPLTGSITSVMVVGASLGEMLIPLTVANVSFNWYSPVTFLYILLACSVAGLLIYVSMLVVGGPIKKDPNHRSHSDIVVEEEDDEEFIGGGGEAWMSLASQHHQDGAYGTFTNKDRSA</sequence>
<dbReference type="EMBL" id="KB007974">
    <property type="protein sequence ID" value="ELR17151.1"/>
    <property type="molecule type" value="Genomic_DNA"/>
</dbReference>
<feature type="transmembrane region" description="Helical" evidence="5">
    <location>
        <begin position="77"/>
        <end position="97"/>
    </location>
</feature>
<organism evidence="7 8">
    <name type="scientific">Acanthamoeba castellanii (strain ATCC 30010 / Neff)</name>
    <dbReference type="NCBI Taxonomy" id="1257118"/>
    <lineage>
        <taxon>Eukaryota</taxon>
        <taxon>Amoebozoa</taxon>
        <taxon>Discosea</taxon>
        <taxon>Longamoebia</taxon>
        <taxon>Centramoebida</taxon>
        <taxon>Acanthamoebidae</taxon>
        <taxon>Acanthamoeba</taxon>
    </lineage>
</organism>
<evidence type="ECO:0000256" key="2">
    <source>
        <dbReference type="ARBA" id="ARBA00022692"/>
    </source>
</evidence>
<feature type="transmembrane region" description="Helical" evidence="5">
    <location>
        <begin position="353"/>
        <end position="371"/>
    </location>
</feature>
<dbReference type="VEuPathDB" id="AmoebaDB:ACA1_058070"/>
<proteinExistence type="predicted"/>
<protein>
    <submittedName>
        <fullName evidence="7">Transporter, major facilitator subfamily protein</fullName>
    </submittedName>
</protein>
<evidence type="ECO:0000256" key="3">
    <source>
        <dbReference type="ARBA" id="ARBA00022989"/>
    </source>
</evidence>
<dbReference type="Proteomes" id="UP000011083">
    <property type="component" value="Unassembled WGS sequence"/>
</dbReference>
<dbReference type="Gene3D" id="1.20.1250.20">
    <property type="entry name" value="MFS general substrate transporter like domains"/>
    <property type="match status" value="2"/>
</dbReference>
<dbReference type="GeneID" id="14918429"/>
<feature type="transmembrane region" description="Helical" evidence="5">
    <location>
        <begin position="235"/>
        <end position="259"/>
    </location>
</feature>
<dbReference type="PROSITE" id="PS50850">
    <property type="entry name" value="MFS"/>
    <property type="match status" value="1"/>
</dbReference>
<dbReference type="OMA" id="IPWCKKA"/>
<evidence type="ECO:0000313" key="7">
    <source>
        <dbReference type="EMBL" id="ELR17151.1"/>
    </source>
</evidence>
<feature type="transmembrane region" description="Helical" evidence="5">
    <location>
        <begin position="271"/>
        <end position="290"/>
    </location>
</feature>
<dbReference type="GO" id="GO:0016020">
    <property type="term" value="C:membrane"/>
    <property type="evidence" value="ECO:0007669"/>
    <property type="project" value="UniProtKB-SubCell"/>
</dbReference>
<reference evidence="7 8" key="1">
    <citation type="journal article" date="2013" name="Genome Biol.">
        <title>Genome of Acanthamoeba castellanii highlights extensive lateral gene transfer and early evolution of tyrosine kinase signaling.</title>
        <authorList>
            <person name="Clarke M."/>
            <person name="Lohan A.J."/>
            <person name="Liu B."/>
            <person name="Lagkouvardos I."/>
            <person name="Roy S."/>
            <person name="Zafar N."/>
            <person name="Bertelli C."/>
            <person name="Schilde C."/>
            <person name="Kianianmomeni A."/>
            <person name="Burglin T.R."/>
            <person name="Frech C."/>
            <person name="Turcotte B."/>
            <person name="Kopec K.O."/>
            <person name="Synnott J.M."/>
            <person name="Choo C."/>
            <person name="Paponov I."/>
            <person name="Finkler A."/>
            <person name="Soon Heng Tan C."/>
            <person name="Hutchins A.P."/>
            <person name="Weinmeier T."/>
            <person name="Rattei T."/>
            <person name="Chu J.S."/>
            <person name="Gimenez G."/>
            <person name="Irimia M."/>
            <person name="Rigden D.J."/>
            <person name="Fitzpatrick D.A."/>
            <person name="Lorenzo-Morales J."/>
            <person name="Bateman A."/>
            <person name="Chiu C.H."/>
            <person name="Tang P."/>
            <person name="Hegemann P."/>
            <person name="Fromm H."/>
            <person name="Raoult D."/>
            <person name="Greub G."/>
            <person name="Miranda-Saavedra D."/>
            <person name="Chen N."/>
            <person name="Nash P."/>
            <person name="Ginger M.L."/>
            <person name="Horn M."/>
            <person name="Schaap P."/>
            <person name="Caler L."/>
            <person name="Loftus B."/>
        </authorList>
    </citation>
    <scope>NUCLEOTIDE SEQUENCE [LARGE SCALE GENOMIC DNA]</scope>
    <source>
        <strain evidence="7 8">Neff</strain>
    </source>
</reference>
<dbReference type="InterPro" id="IPR011701">
    <property type="entry name" value="MFS"/>
</dbReference>
<comment type="subcellular location">
    <subcellularLocation>
        <location evidence="1">Membrane</location>
        <topology evidence="1">Multi-pass membrane protein</topology>
    </subcellularLocation>
</comment>
<name>L8GYI3_ACACF</name>
<dbReference type="RefSeq" id="XP_004339164.1">
    <property type="nucleotide sequence ID" value="XM_004339116.1"/>
</dbReference>
<dbReference type="InterPro" id="IPR020846">
    <property type="entry name" value="MFS_dom"/>
</dbReference>
<dbReference type="KEGG" id="acan:ACA1_058070"/>
<feature type="transmembrane region" description="Helical" evidence="5">
    <location>
        <begin position="327"/>
        <end position="346"/>
    </location>
</feature>